<accession>A0ABD1ZLJ2</accession>
<proteinExistence type="predicted"/>
<dbReference type="AlphaFoldDB" id="A0ABD1ZLJ2"/>
<sequence length="314" mass="36505">MGQRRMRVSDRLLRDKADEAAGRSHTRLNSFRTRLNGPLIFPFSILFNRHDSWCKVFKEAGAKHNEKEDFRSIKVMHMLLDKYNPRSYLPALVETNLNKKLVIGQRYEEILYYKDATPYGPTYHLMTTVAELFWSALRSNKFLTLMILAYLGGLHGHSYNWTKAILHDLRTEILFLQSRACSNEGGKTIPMVWAPCFVHILFGLRRTLFARTPLEEVEGWVGWTHVTKDTDMRLAQLHSKFPKLITSFDDLRQRCKLPEEIPIVSSEQPVSTRRPCAEDKQPEEIPIASPKQPVSSKKPLRRRQGTWTSVHKEE</sequence>
<name>A0ABD1ZLJ2_9MARC</name>
<gene>
    <name evidence="2" type="ORF">R1flu_019087</name>
</gene>
<feature type="compositionally biased region" description="Polar residues" evidence="1">
    <location>
        <begin position="305"/>
        <end position="314"/>
    </location>
</feature>
<keyword evidence="3" id="KW-1185">Reference proteome</keyword>
<dbReference type="EMBL" id="JBHFFA010000001">
    <property type="protein sequence ID" value="KAL2650959.1"/>
    <property type="molecule type" value="Genomic_DNA"/>
</dbReference>
<reference evidence="2 3" key="1">
    <citation type="submission" date="2024-09" db="EMBL/GenBank/DDBJ databases">
        <title>Chromosome-scale assembly of Riccia fluitans.</title>
        <authorList>
            <person name="Paukszto L."/>
            <person name="Sawicki J."/>
            <person name="Karawczyk K."/>
            <person name="Piernik-Szablinska J."/>
            <person name="Szczecinska M."/>
            <person name="Mazdziarz M."/>
        </authorList>
    </citation>
    <scope>NUCLEOTIDE SEQUENCE [LARGE SCALE GENOMIC DNA]</scope>
    <source>
        <strain evidence="2">Rf_01</strain>
        <tissue evidence="2">Aerial parts of the thallus</tissue>
    </source>
</reference>
<evidence type="ECO:0000313" key="3">
    <source>
        <dbReference type="Proteomes" id="UP001605036"/>
    </source>
</evidence>
<evidence type="ECO:0000313" key="2">
    <source>
        <dbReference type="EMBL" id="KAL2650959.1"/>
    </source>
</evidence>
<protein>
    <submittedName>
        <fullName evidence="2">Uncharacterized protein</fullName>
    </submittedName>
</protein>
<feature type="region of interest" description="Disordered" evidence="1">
    <location>
        <begin position="266"/>
        <end position="314"/>
    </location>
</feature>
<comment type="caution">
    <text evidence="2">The sequence shown here is derived from an EMBL/GenBank/DDBJ whole genome shotgun (WGS) entry which is preliminary data.</text>
</comment>
<dbReference type="Proteomes" id="UP001605036">
    <property type="component" value="Unassembled WGS sequence"/>
</dbReference>
<evidence type="ECO:0000256" key="1">
    <source>
        <dbReference type="SAM" id="MobiDB-lite"/>
    </source>
</evidence>
<organism evidence="2 3">
    <name type="scientific">Riccia fluitans</name>
    <dbReference type="NCBI Taxonomy" id="41844"/>
    <lineage>
        <taxon>Eukaryota</taxon>
        <taxon>Viridiplantae</taxon>
        <taxon>Streptophyta</taxon>
        <taxon>Embryophyta</taxon>
        <taxon>Marchantiophyta</taxon>
        <taxon>Marchantiopsida</taxon>
        <taxon>Marchantiidae</taxon>
        <taxon>Marchantiales</taxon>
        <taxon>Ricciaceae</taxon>
        <taxon>Riccia</taxon>
    </lineage>
</organism>